<evidence type="ECO:0000256" key="2">
    <source>
        <dbReference type="ARBA" id="ARBA00023015"/>
    </source>
</evidence>
<dbReference type="SUPFAM" id="SSF53850">
    <property type="entry name" value="Periplasmic binding protein-like II"/>
    <property type="match status" value="1"/>
</dbReference>
<name>A0AB36CPK4_9CORY</name>
<organism evidence="7 8">
    <name type="scientific">Corynebacterium stationis</name>
    <dbReference type="NCBI Taxonomy" id="1705"/>
    <lineage>
        <taxon>Bacteria</taxon>
        <taxon>Bacillati</taxon>
        <taxon>Actinomycetota</taxon>
        <taxon>Actinomycetes</taxon>
        <taxon>Mycobacteriales</taxon>
        <taxon>Corynebacteriaceae</taxon>
        <taxon>Corynebacterium</taxon>
    </lineage>
</organism>
<dbReference type="InterPro" id="IPR036390">
    <property type="entry name" value="WH_DNA-bd_sf"/>
</dbReference>
<dbReference type="Gene3D" id="3.40.190.10">
    <property type="entry name" value="Periplasmic binding protein-like II"/>
    <property type="match status" value="2"/>
</dbReference>
<comment type="caution">
    <text evidence="7">The sequence shown here is derived from an EMBL/GenBank/DDBJ whole genome shotgun (WGS) entry which is preliminary data.</text>
</comment>
<evidence type="ECO:0000256" key="1">
    <source>
        <dbReference type="ARBA" id="ARBA00009437"/>
    </source>
</evidence>
<keyword evidence="3" id="KW-0238">DNA-binding</keyword>
<evidence type="ECO:0000256" key="4">
    <source>
        <dbReference type="ARBA" id="ARBA00023159"/>
    </source>
</evidence>
<gene>
    <name evidence="7" type="ORF">HF853_11440</name>
</gene>
<evidence type="ECO:0000259" key="6">
    <source>
        <dbReference type="PROSITE" id="PS50931"/>
    </source>
</evidence>
<evidence type="ECO:0000256" key="3">
    <source>
        <dbReference type="ARBA" id="ARBA00023125"/>
    </source>
</evidence>
<dbReference type="Pfam" id="PF03466">
    <property type="entry name" value="LysR_substrate"/>
    <property type="match status" value="1"/>
</dbReference>
<evidence type="ECO:0000256" key="5">
    <source>
        <dbReference type="ARBA" id="ARBA00023163"/>
    </source>
</evidence>
<dbReference type="PANTHER" id="PTHR30346">
    <property type="entry name" value="TRANSCRIPTIONAL DUAL REGULATOR HCAR-RELATED"/>
    <property type="match status" value="1"/>
</dbReference>
<dbReference type="AlphaFoldDB" id="A0AB36CPK4"/>
<accession>A0AB36CPK4</accession>
<keyword evidence="4" id="KW-0010">Activator</keyword>
<dbReference type="RefSeq" id="WP_168970376.1">
    <property type="nucleotide sequence ID" value="NZ_DAMCGO010000001.1"/>
</dbReference>
<dbReference type="Gene3D" id="1.10.10.10">
    <property type="entry name" value="Winged helix-like DNA-binding domain superfamily/Winged helix DNA-binding domain"/>
    <property type="match status" value="1"/>
</dbReference>
<dbReference type="GO" id="GO:0003677">
    <property type="term" value="F:DNA binding"/>
    <property type="evidence" value="ECO:0007669"/>
    <property type="project" value="UniProtKB-KW"/>
</dbReference>
<keyword evidence="2" id="KW-0805">Transcription regulation</keyword>
<dbReference type="InterPro" id="IPR005119">
    <property type="entry name" value="LysR_subst-bd"/>
</dbReference>
<dbReference type="InterPro" id="IPR036388">
    <property type="entry name" value="WH-like_DNA-bd_sf"/>
</dbReference>
<dbReference type="SUPFAM" id="SSF46785">
    <property type="entry name" value="Winged helix' DNA-binding domain"/>
    <property type="match status" value="1"/>
</dbReference>
<dbReference type="EMBL" id="JABAFZ010000010">
    <property type="protein sequence ID" value="NME90271.1"/>
    <property type="molecule type" value="Genomic_DNA"/>
</dbReference>
<proteinExistence type="inferred from homology"/>
<dbReference type="Pfam" id="PF00126">
    <property type="entry name" value="HTH_1"/>
    <property type="match status" value="1"/>
</dbReference>
<dbReference type="Proteomes" id="UP000544551">
    <property type="component" value="Unassembled WGS sequence"/>
</dbReference>
<reference evidence="7 8" key="1">
    <citation type="submission" date="2020-04" db="EMBL/GenBank/DDBJ databases">
        <authorList>
            <person name="Hitch T.C.A."/>
            <person name="Wylensek D."/>
            <person name="Clavel T."/>
        </authorList>
    </citation>
    <scope>NUCLEOTIDE SEQUENCE [LARGE SCALE GENOMIC DNA]</scope>
    <source>
        <strain evidence="7 8">BL-383-APC-3D</strain>
    </source>
</reference>
<dbReference type="InterPro" id="IPR000847">
    <property type="entry name" value="LysR_HTH_N"/>
</dbReference>
<evidence type="ECO:0000313" key="7">
    <source>
        <dbReference type="EMBL" id="NME90271.1"/>
    </source>
</evidence>
<keyword evidence="5" id="KW-0804">Transcription</keyword>
<feature type="domain" description="HTH lysR-type" evidence="6">
    <location>
        <begin position="1"/>
        <end position="59"/>
    </location>
</feature>
<dbReference type="FunFam" id="1.10.10.10:FF:000001">
    <property type="entry name" value="LysR family transcriptional regulator"/>
    <property type="match status" value="1"/>
</dbReference>
<dbReference type="GO" id="GO:0003700">
    <property type="term" value="F:DNA-binding transcription factor activity"/>
    <property type="evidence" value="ECO:0007669"/>
    <property type="project" value="InterPro"/>
</dbReference>
<dbReference type="PANTHER" id="PTHR30346:SF0">
    <property type="entry name" value="HCA OPERON TRANSCRIPTIONAL ACTIVATOR HCAR"/>
    <property type="match status" value="1"/>
</dbReference>
<evidence type="ECO:0000313" key="8">
    <source>
        <dbReference type="Proteomes" id="UP000544551"/>
    </source>
</evidence>
<dbReference type="PROSITE" id="PS50931">
    <property type="entry name" value="HTH_LYSR"/>
    <property type="match status" value="1"/>
</dbReference>
<sequence>MYTLDQLQCFITVAEHLHFGHAADELNMTQPPLSRQIQKLEKDVGTPLLLRNNRKVELTPAGTTFLRQARTILNSAENARQLARLSAVGLSGQIRIGYTTASGLSILGPLLSFIKNKIPAVQIEVFEMVTREQLEALENETIDVAVGRLEHGDEEHLMKEIHHESLVLAAPVDHPLMRQDGPLLREHIGGQPLIIYSPNKARYFYDITVRNFRVDHHQVAYSLSQVGAMVALVASGHGIALVPESAKRVSFPGVGLRHFEDLDEGIIKTQMIAKQDTHNPIVKRLFTLIDENQINFNNAF</sequence>
<comment type="similarity">
    <text evidence="1">Belongs to the LysR transcriptional regulatory family.</text>
</comment>
<dbReference type="PRINTS" id="PR00039">
    <property type="entry name" value="HTHLYSR"/>
</dbReference>
<dbReference type="GO" id="GO:0032993">
    <property type="term" value="C:protein-DNA complex"/>
    <property type="evidence" value="ECO:0007669"/>
    <property type="project" value="TreeGrafter"/>
</dbReference>
<protein>
    <submittedName>
        <fullName evidence="7">LysR family transcriptional regulator</fullName>
    </submittedName>
</protein>